<feature type="compositionally biased region" description="Polar residues" evidence="9">
    <location>
        <begin position="539"/>
        <end position="581"/>
    </location>
</feature>
<name>A0A9B0T6L1_CHRAS</name>
<dbReference type="GO" id="GO:0000981">
    <property type="term" value="F:DNA-binding transcription factor activity, RNA polymerase II-specific"/>
    <property type="evidence" value="ECO:0007669"/>
    <property type="project" value="TreeGrafter"/>
</dbReference>
<dbReference type="Gene3D" id="1.10.10.10">
    <property type="entry name" value="Winged helix-like DNA-binding domain superfamily/Winged helix DNA-binding domain"/>
    <property type="match status" value="1"/>
</dbReference>
<dbReference type="GO" id="GO:0005634">
    <property type="term" value="C:nucleus"/>
    <property type="evidence" value="ECO:0007669"/>
    <property type="project" value="UniProtKB-SubCell"/>
</dbReference>
<dbReference type="GO" id="GO:0000978">
    <property type="term" value="F:RNA polymerase II cis-regulatory region sequence-specific DNA binding"/>
    <property type="evidence" value="ECO:0007669"/>
    <property type="project" value="TreeGrafter"/>
</dbReference>
<dbReference type="CDD" id="cd20061">
    <property type="entry name" value="FH_FOXO3"/>
    <property type="match status" value="1"/>
</dbReference>
<dbReference type="CTD" id="2309"/>
<dbReference type="PROSITE" id="PS00658">
    <property type="entry name" value="FORK_HEAD_2"/>
    <property type="match status" value="1"/>
</dbReference>
<feature type="compositionally biased region" description="Pro residues" evidence="9">
    <location>
        <begin position="1"/>
        <end position="11"/>
    </location>
</feature>
<organism evidence="11 12">
    <name type="scientific">Chrysochloris asiatica</name>
    <name type="common">Cape golden mole</name>
    <dbReference type="NCBI Taxonomy" id="185453"/>
    <lineage>
        <taxon>Eukaryota</taxon>
        <taxon>Metazoa</taxon>
        <taxon>Chordata</taxon>
        <taxon>Craniata</taxon>
        <taxon>Vertebrata</taxon>
        <taxon>Euteleostomi</taxon>
        <taxon>Mammalia</taxon>
        <taxon>Eutheria</taxon>
        <taxon>Afrotheria</taxon>
        <taxon>Chrysochloridae</taxon>
        <taxon>Chrysochlorinae</taxon>
        <taxon>Chrysochloris</taxon>
    </lineage>
</organism>
<feature type="compositionally biased region" description="Basic residues" evidence="9">
    <location>
        <begin position="260"/>
        <end position="271"/>
    </location>
</feature>
<keyword evidence="7 8" id="KW-0539">Nucleus</keyword>
<dbReference type="PANTHER" id="PTHR45767:SF4">
    <property type="entry name" value="FORKHEAD BOX PROTEIN O3-RELATED"/>
    <property type="match status" value="1"/>
</dbReference>
<feature type="compositionally biased region" description="Low complexity" evidence="9">
    <location>
        <begin position="120"/>
        <end position="130"/>
    </location>
</feature>
<dbReference type="GO" id="GO:0005759">
    <property type="term" value="C:mitochondrial matrix"/>
    <property type="evidence" value="ECO:0007669"/>
    <property type="project" value="TreeGrafter"/>
</dbReference>
<feature type="region of interest" description="Disordered" evidence="9">
    <location>
        <begin position="397"/>
        <end position="424"/>
    </location>
</feature>
<evidence type="ECO:0000259" key="10">
    <source>
        <dbReference type="PROSITE" id="PS50039"/>
    </source>
</evidence>
<proteinExistence type="predicted"/>
<keyword evidence="6" id="KW-0804">Transcription</keyword>
<evidence type="ECO:0000256" key="9">
    <source>
        <dbReference type="SAM" id="MobiDB-lite"/>
    </source>
</evidence>
<evidence type="ECO:0000256" key="3">
    <source>
        <dbReference type="ARBA" id="ARBA00022490"/>
    </source>
</evidence>
<dbReference type="SUPFAM" id="SSF46785">
    <property type="entry name" value="Winged helix' DNA-binding domain"/>
    <property type="match status" value="1"/>
</dbReference>
<dbReference type="Gene3D" id="6.10.250.1690">
    <property type="match status" value="2"/>
</dbReference>
<dbReference type="PANTHER" id="PTHR45767">
    <property type="entry name" value="FORKHEAD BOX PROTEIN O"/>
    <property type="match status" value="1"/>
</dbReference>
<dbReference type="InterPro" id="IPR032068">
    <property type="entry name" value="FOXO_KIX-bd"/>
</dbReference>
<dbReference type="Pfam" id="PF00250">
    <property type="entry name" value="Forkhead"/>
    <property type="match status" value="1"/>
</dbReference>
<dbReference type="Pfam" id="PF16675">
    <property type="entry name" value="FOXO_KIX_bdg"/>
    <property type="match status" value="1"/>
</dbReference>
<dbReference type="InterPro" id="IPR032067">
    <property type="entry name" value="FOXO-TAD"/>
</dbReference>
<evidence type="ECO:0000256" key="1">
    <source>
        <dbReference type="ARBA" id="ARBA00004123"/>
    </source>
</evidence>
<gene>
    <name evidence="12" type="primary">FOXO3</name>
</gene>
<dbReference type="SMART" id="SM00339">
    <property type="entry name" value="FH"/>
    <property type="match status" value="1"/>
</dbReference>
<keyword evidence="5 8" id="KW-0238">DNA-binding</keyword>
<feature type="region of interest" description="Disordered" evidence="9">
    <location>
        <begin position="230"/>
        <end position="301"/>
    </location>
</feature>
<dbReference type="InterPro" id="IPR036390">
    <property type="entry name" value="WH_DNA-bd_sf"/>
</dbReference>
<feature type="region of interest" description="Disordered" evidence="9">
    <location>
        <begin position="1"/>
        <end position="83"/>
    </location>
</feature>
<evidence type="ECO:0000313" key="11">
    <source>
        <dbReference type="Proteomes" id="UP000504623"/>
    </source>
</evidence>
<keyword evidence="4" id="KW-0805">Transcription regulation</keyword>
<evidence type="ECO:0000256" key="5">
    <source>
        <dbReference type="ARBA" id="ARBA00023125"/>
    </source>
</evidence>
<feature type="compositionally biased region" description="Acidic residues" evidence="9">
    <location>
        <begin position="57"/>
        <end position="69"/>
    </location>
</feature>
<accession>A0A9B0T6L1</accession>
<dbReference type="Proteomes" id="UP000504623">
    <property type="component" value="Unplaced"/>
</dbReference>
<dbReference type="Pfam" id="PF16676">
    <property type="entry name" value="FOXO-TAD"/>
    <property type="match status" value="1"/>
</dbReference>
<reference evidence="12" key="1">
    <citation type="submission" date="2025-08" db="UniProtKB">
        <authorList>
            <consortium name="RefSeq"/>
        </authorList>
    </citation>
    <scope>IDENTIFICATION</scope>
    <source>
        <tissue evidence="12">Spleen</tissue>
    </source>
</reference>
<feature type="region of interest" description="Disordered" evidence="9">
    <location>
        <begin position="98"/>
        <end position="153"/>
    </location>
</feature>
<feature type="domain" description="Fork-head" evidence="10">
    <location>
        <begin position="156"/>
        <end position="250"/>
    </location>
</feature>
<dbReference type="PRINTS" id="PR00053">
    <property type="entry name" value="FORKHEAD"/>
</dbReference>
<keyword evidence="11" id="KW-1185">Reference proteome</keyword>
<evidence type="ECO:0000313" key="12">
    <source>
        <dbReference type="RefSeq" id="XP_006840010.1"/>
    </source>
</evidence>
<evidence type="ECO:0000256" key="6">
    <source>
        <dbReference type="ARBA" id="ARBA00023163"/>
    </source>
</evidence>
<dbReference type="RefSeq" id="XP_006840010.1">
    <property type="nucleotide sequence ID" value="XM_006839947.1"/>
</dbReference>
<dbReference type="AlphaFoldDB" id="A0A9B0T6L1"/>
<feature type="region of interest" description="Disordered" evidence="9">
    <location>
        <begin position="535"/>
        <end position="586"/>
    </location>
</feature>
<protein>
    <submittedName>
        <fullName evidence="12">Forkhead box protein O3</fullName>
    </submittedName>
</protein>
<evidence type="ECO:0000256" key="4">
    <source>
        <dbReference type="ARBA" id="ARBA00023015"/>
    </source>
</evidence>
<dbReference type="InterPro" id="IPR030456">
    <property type="entry name" value="TF_fork_head_CS_2"/>
</dbReference>
<dbReference type="FunFam" id="1.10.10.10:FF:000032">
    <property type="entry name" value="Forkhead box protein O4"/>
    <property type="match status" value="1"/>
</dbReference>
<evidence type="ECO:0000256" key="7">
    <source>
        <dbReference type="ARBA" id="ARBA00023242"/>
    </source>
</evidence>
<feature type="compositionally biased region" description="Gly residues" evidence="9">
    <location>
        <begin position="70"/>
        <end position="83"/>
    </location>
</feature>
<dbReference type="OrthoDB" id="5954824at2759"/>
<sequence>MAEPPASPTPHSPLEVELDPEFEPQSRPRSCTWPLQRPELQASPAKPSGEAAADSMIPEEEDDEDDEDGGGGAGSAMAIGGSGSGALAAGLLLEDPARLLAPGGQDPGSGQTPAAGALSGGTQTPLQPQQSLPPPQPGAAGGSGQPRKCSSRRNAWGNLSYADLITRAIESSPDKRLTLSQIYEWMVRCVPYFKDKGDSNSSAGWKNSIRHNLSLHSRFMRVQNEGTGKSSWWIINPDGGKSGKAPRRRAVSMDNSNKYTKSRGRAAKKKAALQTAPESADDSPSQLSKWPGSPTSRSSDELDAWTDFRSRTNSNASTVSGRLSPILASTELDDVQDDDAPLSPMLYSSSASLSPSVSKPCTVELPRLTDMAGTMNLNDGLADNLMDDLLDNITLPSSQPSPNGGLMQPSSSFPYTTKGSGLGSPTSSFNSTVFGPSSLNSLRQSPMQTIQENKPATFSSMSHYGNQTLQDLLTSDSLSHSDVMMTQSDPLMSQASTAVSAQNSRRNVMLRSDPMMSFAAQPNQGSLVNQNLLHHQHQTQSALGGSRALSNSVSHMGLSDSSSLGSAKHQQQSPVSQSMQTLSDSLSGSSLYSTSANLPVMGHEKFPSDLDLDMFNGSLECDMESIIRSELMDADGLDFNFDSLISTQNVVGLNVGNFTGAKQASSQSWVPG</sequence>
<evidence type="ECO:0000256" key="2">
    <source>
        <dbReference type="ARBA" id="ARBA00004496"/>
    </source>
</evidence>
<dbReference type="InterPro" id="IPR036388">
    <property type="entry name" value="WH-like_DNA-bd_sf"/>
</dbReference>
<comment type="subcellular location">
    <subcellularLocation>
        <location evidence="2">Cytoplasm</location>
    </subcellularLocation>
    <subcellularLocation>
        <location evidence="1 8">Nucleus</location>
    </subcellularLocation>
</comment>
<dbReference type="PROSITE" id="PS50039">
    <property type="entry name" value="FORK_HEAD_3"/>
    <property type="match status" value="1"/>
</dbReference>
<dbReference type="GeneID" id="102840914"/>
<feature type="compositionally biased region" description="Polar residues" evidence="9">
    <location>
        <begin position="282"/>
        <end position="297"/>
    </location>
</feature>
<keyword evidence="3" id="KW-0963">Cytoplasm</keyword>
<feature type="DNA-binding region" description="Fork-head" evidence="8">
    <location>
        <begin position="156"/>
        <end position="250"/>
    </location>
</feature>
<dbReference type="InterPro" id="IPR001766">
    <property type="entry name" value="Fork_head_dom"/>
</dbReference>
<evidence type="ECO:0000256" key="8">
    <source>
        <dbReference type="PROSITE-ProRule" id="PRU00089"/>
    </source>
</evidence>